<evidence type="ECO:0000256" key="1">
    <source>
        <dbReference type="ARBA" id="ARBA00022490"/>
    </source>
</evidence>
<organism evidence="7 8">
    <name type="scientific">Alteromonas profundi</name>
    <dbReference type="NCBI Taxonomy" id="2696062"/>
    <lineage>
        <taxon>Bacteria</taxon>
        <taxon>Pseudomonadati</taxon>
        <taxon>Pseudomonadota</taxon>
        <taxon>Gammaproteobacteria</taxon>
        <taxon>Alteromonadales</taxon>
        <taxon>Alteromonadaceae</taxon>
        <taxon>Alteromonas/Salinimonas group</taxon>
        <taxon>Alteromonas</taxon>
    </lineage>
</organism>
<dbReference type="FunFam" id="3.30.420.140:FF:000002">
    <property type="entry name" value="Putative pre-16S rRNA nuclease"/>
    <property type="match status" value="1"/>
</dbReference>
<name>A0A7X5LIZ5_9ALTE</name>
<keyword evidence="1 5" id="KW-0963">Cytoplasm</keyword>
<evidence type="ECO:0000256" key="3">
    <source>
        <dbReference type="ARBA" id="ARBA00022722"/>
    </source>
</evidence>
<feature type="domain" description="YqgF/RNase H-like" evidence="6">
    <location>
        <begin position="7"/>
        <end position="107"/>
    </location>
</feature>
<dbReference type="InterPro" id="IPR005227">
    <property type="entry name" value="YqgF"/>
</dbReference>
<dbReference type="CDD" id="cd16964">
    <property type="entry name" value="YqgF"/>
    <property type="match status" value="1"/>
</dbReference>
<sequence length="144" mass="16060">MPDIGKRTVLAFDFGTKSIGVAIGQEVTGTAAPLPALKARDGIPEWSLIEKLYQEWQPHIVVVGLPLNMDGTEQEMTQRAKKFANRLHGRFKVKVETCDERLTTTDAKAMLFELGGFKKLTKDKIDSVSACVIFTSWAENQYLD</sequence>
<dbReference type="InterPro" id="IPR037027">
    <property type="entry name" value="YqgF/RNaseH-like_dom_sf"/>
</dbReference>
<keyword evidence="8" id="KW-1185">Reference proteome</keyword>
<dbReference type="InterPro" id="IPR006641">
    <property type="entry name" value="YqgF/RNaseH-like_dom"/>
</dbReference>
<evidence type="ECO:0000313" key="7">
    <source>
        <dbReference type="EMBL" id="NDV90218.1"/>
    </source>
</evidence>
<dbReference type="SMART" id="SM00732">
    <property type="entry name" value="YqgFc"/>
    <property type="match status" value="1"/>
</dbReference>
<protein>
    <recommendedName>
        <fullName evidence="5">Putative pre-16S rRNA nuclease</fullName>
        <ecNumber evidence="5">3.1.-.-</ecNumber>
    </recommendedName>
</protein>
<comment type="similarity">
    <text evidence="5">Belongs to the YqgF HJR family.</text>
</comment>
<gene>
    <name evidence="7" type="primary">ruvX</name>
    <name evidence="7" type="ORF">GTH32_03295</name>
</gene>
<dbReference type="RefSeq" id="WP_163083814.1">
    <property type="nucleotide sequence ID" value="NZ_JAAAWN010000003.1"/>
</dbReference>
<dbReference type="PANTHER" id="PTHR33317:SF4">
    <property type="entry name" value="POLYNUCLEOTIDYL TRANSFERASE, RIBONUCLEASE H-LIKE SUPERFAMILY PROTEIN"/>
    <property type="match status" value="1"/>
</dbReference>
<reference evidence="7 8" key="1">
    <citation type="submission" date="2020-01" db="EMBL/GenBank/DDBJ databases">
        <authorList>
            <person name="Chen J."/>
            <person name="Zhu S."/>
            <person name="Yang J."/>
        </authorList>
    </citation>
    <scope>NUCLEOTIDE SEQUENCE [LARGE SCALE GENOMIC DNA]</scope>
    <source>
        <strain evidence="7 8">345S023</strain>
    </source>
</reference>
<dbReference type="EMBL" id="JAAAWN010000003">
    <property type="protein sequence ID" value="NDV90218.1"/>
    <property type="molecule type" value="Genomic_DNA"/>
</dbReference>
<accession>A0A7X5LIZ5</accession>
<evidence type="ECO:0000256" key="5">
    <source>
        <dbReference type="HAMAP-Rule" id="MF_00651"/>
    </source>
</evidence>
<proteinExistence type="inferred from homology"/>
<keyword evidence="2 5" id="KW-0690">Ribosome biogenesis</keyword>
<evidence type="ECO:0000256" key="4">
    <source>
        <dbReference type="ARBA" id="ARBA00022801"/>
    </source>
</evidence>
<evidence type="ECO:0000259" key="6">
    <source>
        <dbReference type="SMART" id="SM00732"/>
    </source>
</evidence>
<dbReference type="AlphaFoldDB" id="A0A7X5LIZ5"/>
<dbReference type="GO" id="GO:0000967">
    <property type="term" value="P:rRNA 5'-end processing"/>
    <property type="evidence" value="ECO:0007669"/>
    <property type="project" value="UniProtKB-UniRule"/>
</dbReference>
<dbReference type="GO" id="GO:0005829">
    <property type="term" value="C:cytosol"/>
    <property type="evidence" value="ECO:0007669"/>
    <property type="project" value="TreeGrafter"/>
</dbReference>
<dbReference type="SUPFAM" id="SSF53098">
    <property type="entry name" value="Ribonuclease H-like"/>
    <property type="match status" value="1"/>
</dbReference>
<dbReference type="NCBIfam" id="TIGR00250">
    <property type="entry name" value="RNAse_H_YqgF"/>
    <property type="match status" value="1"/>
</dbReference>
<dbReference type="GO" id="GO:0016788">
    <property type="term" value="F:hydrolase activity, acting on ester bonds"/>
    <property type="evidence" value="ECO:0007669"/>
    <property type="project" value="UniProtKB-UniRule"/>
</dbReference>
<keyword evidence="4 5" id="KW-0378">Hydrolase</keyword>
<dbReference type="GO" id="GO:0004518">
    <property type="term" value="F:nuclease activity"/>
    <property type="evidence" value="ECO:0007669"/>
    <property type="project" value="UniProtKB-KW"/>
</dbReference>
<dbReference type="HAMAP" id="MF_00651">
    <property type="entry name" value="Nuclease_YqgF"/>
    <property type="match status" value="1"/>
</dbReference>
<comment type="caution">
    <text evidence="7">The sequence shown here is derived from an EMBL/GenBank/DDBJ whole genome shotgun (WGS) entry which is preliminary data.</text>
</comment>
<dbReference type="Proteomes" id="UP000470213">
    <property type="component" value="Unassembled WGS sequence"/>
</dbReference>
<keyword evidence="3 5" id="KW-0540">Nuclease</keyword>
<comment type="subcellular location">
    <subcellularLocation>
        <location evidence="5">Cytoplasm</location>
    </subcellularLocation>
</comment>
<evidence type="ECO:0000256" key="2">
    <source>
        <dbReference type="ARBA" id="ARBA00022517"/>
    </source>
</evidence>
<dbReference type="EC" id="3.1.-.-" evidence="5"/>
<dbReference type="PANTHER" id="PTHR33317">
    <property type="entry name" value="POLYNUCLEOTIDYL TRANSFERASE, RIBONUCLEASE H-LIKE SUPERFAMILY PROTEIN"/>
    <property type="match status" value="1"/>
</dbReference>
<dbReference type="Pfam" id="PF03652">
    <property type="entry name" value="RuvX"/>
    <property type="match status" value="1"/>
</dbReference>
<evidence type="ECO:0000313" key="8">
    <source>
        <dbReference type="Proteomes" id="UP000470213"/>
    </source>
</evidence>
<dbReference type="InterPro" id="IPR012337">
    <property type="entry name" value="RNaseH-like_sf"/>
</dbReference>
<dbReference type="Gene3D" id="3.30.420.140">
    <property type="entry name" value="YqgF/RNase H-like domain"/>
    <property type="match status" value="1"/>
</dbReference>
<comment type="function">
    <text evidence="5">Could be a nuclease involved in processing of the 5'-end of pre-16S rRNA.</text>
</comment>